<dbReference type="SUPFAM" id="SSF109854">
    <property type="entry name" value="DinB/YfiT-like putative metalloenzymes"/>
    <property type="match status" value="1"/>
</dbReference>
<dbReference type="Proteomes" id="UP000192739">
    <property type="component" value="Unassembled WGS sequence"/>
</dbReference>
<dbReference type="Gene3D" id="1.20.120.450">
    <property type="entry name" value="dinb family like domain"/>
    <property type="match status" value="1"/>
</dbReference>
<dbReference type="Pfam" id="PF07398">
    <property type="entry name" value="MDMPI_C"/>
    <property type="match status" value="1"/>
</dbReference>
<dbReference type="OrthoDB" id="154293at2"/>
<dbReference type="STRING" id="28445.BHQ20_10600"/>
<name>A0A1E3SFP2_MYCIE</name>
<dbReference type="EMBL" id="MVHT01000007">
    <property type="protein sequence ID" value="ORB09846.1"/>
    <property type="molecule type" value="Genomic_DNA"/>
</dbReference>
<protein>
    <recommendedName>
        <fullName evidence="5">Maleylpyruvate isomerase family mycothiol-dependent enzyme</fullName>
    </recommendedName>
</protein>
<evidence type="ECO:0000313" key="4">
    <source>
        <dbReference type="Proteomes" id="UP000192739"/>
    </source>
</evidence>
<dbReference type="InterPro" id="IPR024344">
    <property type="entry name" value="MDMPI_metal-binding"/>
</dbReference>
<dbReference type="Pfam" id="PF11716">
    <property type="entry name" value="MDMPI_N"/>
    <property type="match status" value="1"/>
</dbReference>
<keyword evidence="4" id="KW-1185">Reference proteome</keyword>
<gene>
    <name evidence="3" type="ORF">BST27_04045</name>
</gene>
<dbReference type="InterPro" id="IPR010872">
    <property type="entry name" value="MDMPI_C-term_domain"/>
</dbReference>
<accession>A0A1E3SFP2</accession>
<dbReference type="RefSeq" id="WP_069419195.1">
    <property type="nucleotide sequence ID" value="NZ_CBCRZH010000005.1"/>
</dbReference>
<feature type="domain" description="MDMPI C-terminal" evidence="1">
    <location>
        <begin position="178"/>
        <end position="271"/>
    </location>
</feature>
<proteinExistence type="predicted"/>
<dbReference type="NCBIfam" id="TIGR03083">
    <property type="entry name" value="maleylpyruvate isomerase family mycothiol-dependent enzyme"/>
    <property type="match status" value="1"/>
</dbReference>
<dbReference type="AlphaFoldDB" id="A0A1E3SFP2"/>
<evidence type="ECO:0008006" key="5">
    <source>
        <dbReference type="Google" id="ProtNLM"/>
    </source>
</evidence>
<dbReference type="InterPro" id="IPR034660">
    <property type="entry name" value="DinB/YfiT-like"/>
</dbReference>
<evidence type="ECO:0000313" key="3">
    <source>
        <dbReference type="EMBL" id="ORB09846.1"/>
    </source>
</evidence>
<comment type="caution">
    <text evidence="3">The sequence shown here is derived from an EMBL/GenBank/DDBJ whole genome shotgun (WGS) entry which is preliminary data.</text>
</comment>
<feature type="domain" description="Mycothiol-dependent maleylpyruvate isomerase metal-binding" evidence="2">
    <location>
        <begin position="20"/>
        <end position="157"/>
    </location>
</feature>
<dbReference type="GO" id="GO:0046872">
    <property type="term" value="F:metal ion binding"/>
    <property type="evidence" value="ECO:0007669"/>
    <property type="project" value="InterPro"/>
</dbReference>
<reference evidence="3 4" key="1">
    <citation type="submission" date="2017-02" db="EMBL/GenBank/DDBJ databases">
        <title>The new phylogeny of genus Mycobacterium.</title>
        <authorList>
            <person name="Tortoli E."/>
            <person name="Trovato A."/>
            <person name="Cirillo D.M."/>
        </authorList>
    </citation>
    <scope>NUCLEOTIDE SEQUENCE [LARGE SCALE GENOMIC DNA]</scope>
    <source>
        <strain evidence="3 4">DSM 44049</strain>
    </source>
</reference>
<evidence type="ECO:0000259" key="1">
    <source>
        <dbReference type="Pfam" id="PF07398"/>
    </source>
</evidence>
<dbReference type="InterPro" id="IPR017517">
    <property type="entry name" value="Maleyloyr_isom"/>
</dbReference>
<evidence type="ECO:0000259" key="2">
    <source>
        <dbReference type="Pfam" id="PF11716"/>
    </source>
</evidence>
<sequence length="280" mass="30430">MPAPITQLDKSAVLDGLFSVWDDIDTLVDGLPESSWQAPSPLPGWDVKALVSHIIGTESFLAGIAPPQPDIDVKELPHVRNDIGALNECWVRALAAEPGTAVLEKFREVTKSRRQVLADMSDEDWNAVTATPAGMDAYGRFMRIRAFDCWMHEQDIRLGLQRPSSDNDLEGPALPLVLDEISSSLGFVVGKLAKAPDGSRVLFELTGPLSGSIRVAVDGRAKVVDDFGGAEPTATIRLDGLQFTRLVGGRPLCPKRAQDVELAGDRELAQRIVDRLNFVI</sequence>
<organism evidence="3 4">
    <name type="scientific">Mycobacterium intermedium</name>
    <dbReference type="NCBI Taxonomy" id="28445"/>
    <lineage>
        <taxon>Bacteria</taxon>
        <taxon>Bacillati</taxon>
        <taxon>Actinomycetota</taxon>
        <taxon>Actinomycetes</taxon>
        <taxon>Mycobacteriales</taxon>
        <taxon>Mycobacteriaceae</taxon>
        <taxon>Mycobacterium</taxon>
        <taxon>Mycobacterium simiae complex</taxon>
    </lineage>
</organism>